<protein>
    <submittedName>
        <fullName evidence="2">Putative secreted protein</fullName>
    </submittedName>
</protein>
<sequence>MLLYALLLSILINYSQPSNSNGAQDDFDIRSAFSHAMRANRAMIAINEILPSYSSLHQVGSMVHRTYWPGSCSTFL</sequence>
<proteinExistence type="predicted"/>
<accession>A0A2M4DEC3</accession>
<evidence type="ECO:0000256" key="1">
    <source>
        <dbReference type="SAM" id="SignalP"/>
    </source>
</evidence>
<dbReference type="AlphaFoldDB" id="A0A2M4DEC3"/>
<name>A0A2M4DEC3_ANODA</name>
<reference evidence="2" key="1">
    <citation type="submission" date="2018-01" db="EMBL/GenBank/DDBJ databases">
        <title>An insight into the sialome of Amazonian anophelines.</title>
        <authorList>
            <person name="Ribeiro J.M."/>
            <person name="Scarpassa V."/>
            <person name="Calvo E."/>
        </authorList>
    </citation>
    <scope>NUCLEOTIDE SEQUENCE</scope>
</reference>
<feature type="signal peptide" evidence="1">
    <location>
        <begin position="1"/>
        <end position="17"/>
    </location>
</feature>
<feature type="chain" id="PRO_5014992834" evidence="1">
    <location>
        <begin position="18"/>
        <end position="76"/>
    </location>
</feature>
<evidence type="ECO:0000313" key="2">
    <source>
        <dbReference type="EMBL" id="MBW75932.1"/>
    </source>
</evidence>
<dbReference type="EMBL" id="GGFL01011754">
    <property type="protein sequence ID" value="MBW75932.1"/>
    <property type="molecule type" value="Transcribed_RNA"/>
</dbReference>
<keyword evidence="1" id="KW-0732">Signal</keyword>
<organism evidence="2">
    <name type="scientific">Anopheles darlingi</name>
    <name type="common">Mosquito</name>
    <dbReference type="NCBI Taxonomy" id="43151"/>
    <lineage>
        <taxon>Eukaryota</taxon>
        <taxon>Metazoa</taxon>
        <taxon>Ecdysozoa</taxon>
        <taxon>Arthropoda</taxon>
        <taxon>Hexapoda</taxon>
        <taxon>Insecta</taxon>
        <taxon>Pterygota</taxon>
        <taxon>Neoptera</taxon>
        <taxon>Endopterygota</taxon>
        <taxon>Diptera</taxon>
        <taxon>Nematocera</taxon>
        <taxon>Culicoidea</taxon>
        <taxon>Culicidae</taxon>
        <taxon>Anophelinae</taxon>
        <taxon>Anopheles</taxon>
    </lineage>
</organism>